<dbReference type="EMBL" id="ARXZ02000004">
    <property type="protein sequence ID" value="ERI00918.1"/>
    <property type="molecule type" value="Genomic_DNA"/>
</dbReference>
<name>A0AAN4HJT0_BACTU</name>
<dbReference type="AlphaFoldDB" id="A0AAN4HJT0"/>
<accession>A0AAN4HJT0</accession>
<dbReference type="RefSeq" id="WP_000862564.1">
    <property type="nucleotide sequence ID" value="NZ_ARXZ02000004.1"/>
</dbReference>
<evidence type="ECO:0000313" key="2">
    <source>
        <dbReference type="Proteomes" id="UP000013487"/>
    </source>
</evidence>
<dbReference type="Proteomes" id="UP000013487">
    <property type="component" value="Unassembled WGS sequence"/>
</dbReference>
<comment type="caution">
    <text evidence="1">The sequence shown here is derived from an EMBL/GenBank/DDBJ whole genome shotgun (WGS) entry which is preliminary data.</text>
</comment>
<reference evidence="1 2" key="1">
    <citation type="journal article" date="2013" name="Genome Announc.">
        <title>Draft Genome Sequence of Bacillus thuringiensis var. thuringiensis Strain T01-328, a Brazilian Isolate That Produces a Soluble Pesticide Protein, Cry1Ia.</title>
        <authorList>
            <person name="Varani A.M."/>
            <person name="Lemos M.V."/>
            <person name="Fernandes C.C."/>
            <person name="Lemos E.G."/>
            <person name="Alves E.C."/>
            <person name="Desiderio J.A."/>
        </authorList>
    </citation>
    <scope>NUCLEOTIDE SEQUENCE [LARGE SCALE GENOMIC DNA]</scope>
    <source>
        <strain evidence="1 2">T01-328</strain>
    </source>
</reference>
<proteinExistence type="predicted"/>
<organism evidence="1 2">
    <name type="scientific">Bacillus thuringiensis T01-328</name>
    <dbReference type="NCBI Taxonomy" id="1324966"/>
    <lineage>
        <taxon>Bacteria</taxon>
        <taxon>Bacillati</taxon>
        <taxon>Bacillota</taxon>
        <taxon>Bacilli</taxon>
        <taxon>Bacillales</taxon>
        <taxon>Bacillaceae</taxon>
        <taxon>Bacillus</taxon>
        <taxon>Bacillus cereus group</taxon>
    </lineage>
</organism>
<gene>
    <name evidence="1" type="ORF">BTCBT_002473</name>
</gene>
<evidence type="ECO:0000313" key="1">
    <source>
        <dbReference type="EMBL" id="ERI00918.1"/>
    </source>
</evidence>
<sequence length="52" mass="5620">MKVGEKHICPHCGSSNTKCLGHGGYKQGPNGFGDKTTLVAYQCDDCNQSFKE</sequence>
<protein>
    <submittedName>
        <fullName evidence="1">Uncharacterized protein</fullName>
    </submittedName>
</protein>